<feature type="region of interest" description="Disordered" evidence="1">
    <location>
        <begin position="1"/>
        <end position="50"/>
    </location>
</feature>
<evidence type="ECO:0000256" key="1">
    <source>
        <dbReference type="SAM" id="MobiDB-lite"/>
    </source>
</evidence>
<sequence length="124" mass="13087">MPENASEQDNHPVKPEQGDSSTNTSGLKGLFDHLTKGSQPAQISDEDLKKYTGKSKEEIMEWSKNRPGVAGNQAAGKLGMGPSMGIGGYETAHGVGGWGPSADEEPKFPPTAGKEVDMTSVDKE</sequence>
<organism evidence="2 3">
    <name type="scientific">Pleurostoma richardsiae</name>
    <dbReference type="NCBI Taxonomy" id="41990"/>
    <lineage>
        <taxon>Eukaryota</taxon>
        <taxon>Fungi</taxon>
        <taxon>Dikarya</taxon>
        <taxon>Ascomycota</taxon>
        <taxon>Pezizomycotina</taxon>
        <taxon>Sordariomycetes</taxon>
        <taxon>Sordariomycetidae</taxon>
        <taxon>Calosphaeriales</taxon>
        <taxon>Pleurostomataceae</taxon>
        <taxon>Pleurostoma</taxon>
    </lineage>
</organism>
<feature type="region of interest" description="Disordered" evidence="1">
    <location>
        <begin position="91"/>
        <end position="124"/>
    </location>
</feature>
<feature type="compositionally biased region" description="Basic and acidic residues" evidence="1">
    <location>
        <begin position="114"/>
        <end position="124"/>
    </location>
</feature>
<evidence type="ECO:0000313" key="3">
    <source>
        <dbReference type="Proteomes" id="UP001174694"/>
    </source>
</evidence>
<keyword evidence="3" id="KW-1185">Reference proteome</keyword>
<gene>
    <name evidence="2" type="ORF">NKR23_g179</name>
</gene>
<evidence type="ECO:0000313" key="2">
    <source>
        <dbReference type="EMBL" id="KAJ9157239.1"/>
    </source>
</evidence>
<dbReference type="EMBL" id="JANBVO010000001">
    <property type="protein sequence ID" value="KAJ9157239.1"/>
    <property type="molecule type" value="Genomic_DNA"/>
</dbReference>
<feature type="compositionally biased region" description="Basic and acidic residues" evidence="1">
    <location>
        <begin position="8"/>
        <end position="17"/>
    </location>
</feature>
<dbReference type="Proteomes" id="UP001174694">
    <property type="component" value="Unassembled WGS sequence"/>
</dbReference>
<comment type="caution">
    <text evidence="2">The sequence shown here is derived from an EMBL/GenBank/DDBJ whole genome shotgun (WGS) entry which is preliminary data.</text>
</comment>
<protein>
    <submittedName>
        <fullName evidence="2">Uncharacterized protein</fullName>
    </submittedName>
</protein>
<dbReference type="AlphaFoldDB" id="A0AA38VX98"/>
<reference evidence="2" key="1">
    <citation type="submission" date="2022-07" db="EMBL/GenBank/DDBJ databases">
        <title>Fungi with potential for degradation of polypropylene.</title>
        <authorList>
            <person name="Gostincar C."/>
        </authorList>
    </citation>
    <scope>NUCLEOTIDE SEQUENCE</scope>
    <source>
        <strain evidence="2">EXF-13308</strain>
    </source>
</reference>
<accession>A0AA38VX98</accession>
<name>A0AA38VX98_9PEZI</name>
<proteinExistence type="predicted"/>